<evidence type="ECO:0000313" key="2">
    <source>
        <dbReference type="EMBL" id="QRO86204.1"/>
    </source>
</evidence>
<gene>
    <name evidence="2" type="ORF">I6J37_06005</name>
</gene>
<name>A0ABX7HHU7_9STAP</name>
<feature type="transmembrane region" description="Helical" evidence="1">
    <location>
        <begin position="29"/>
        <end position="48"/>
    </location>
</feature>
<keyword evidence="1" id="KW-1133">Transmembrane helix</keyword>
<keyword evidence="1" id="KW-0472">Membrane</keyword>
<keyword evidence="1" id="KW-0812">Transmembrane</keyword>
<dbReference type="RefSeq" id="WP_204107875.1">
    <property type="nucleotide sequence ID" value="NZ_CBCPHH010000015.1"/>
</dbReference>
<evidence type="ECO:0000313" key="3">
    <source>
        <dbReference type="Proteomes" id="UP000627155"/>
    </source>
</evidence>
<organism evidence="2 3">
    <name type="scientific">Mammaliicoccus vitulinus</name>
    <dbReference type="NCBI Taxonomy" id="71237"/>
    <lineage>
        <taxon>Bacteria</taxon>
        <taxon>Bacillati</taxon>
        <taxon>Bacillota</taxon>
        <taxon>Bacilli</taxon>
        <taxon>Bacillales</taxon>
        <taxon>Staphylococcaceae</taxon>
        <taxon>Mammaliicoccus</taxon>
    </lineage>
</organism>
<evidence type="ECO:0008006" key="4">
    <source>
        <dbReference type="Google" id="ProtNLM"/>
    </source>
</evidence>
<dbReference type="EMBL" id="CP069486">
    <property type="protein sequence ID" value="QRO86204.1"/>
    <property type="molecule type" value="Genomic_DNA"/>
</dbReference>
<accession>A0ABX7HHU7</accession>
<reference evidence="2 3" key="1">
    <citation type="submission" date="2021-02" db="EMBL/GenBank/DDBJ databases">
        <title>FDA dAtabase for Regulatory Grade micrObial Sequences (FDA-ARGOS): Supporting development and validation of Infectious Disease Dx tests.</title>
        <authorList>
            <person name="Sproer C."/>
            <person name="Gronow S."/>
            <person name="Severitt S."/>
            <person name="Schroder I."/>
            <person name="Tallon L."/>
            <person name="Sadzewicz L."/>
            <person name="Zhao X."/>
            <person name="Boylan J."/>
            <person name="Ott S."/>
            <person name="Bowen H."/>
            <person name="Vavikolanu K."/>
            <person name="Mehta A."/>
            <person name="Aluvathingal J."/>
            <person name="Nadendla S."/>
            <person name="Lowell S."/>
            <person name="Myers T."/>
            <person name="Yan Y."/>
            <person name="Sichtig H."/>
        </authorList>
    </citation>
    <scope>NUCLEOTIDE SEQUENCE [LARGE SCALE GENOMIC DNA]</scope>
    <source>
        <strain evidence="2 3">FDAARGOS_1207</strain>
    </source>
</reference>
<keyword evidence="3" id="KW-1185">Reference proteome</keyword>
<proteinExistence type="predicted"/>
<sequence length="56" mass="6485">MSIILLFLGVLSISLLIFGFLKSNNFIKYLGFIILFLIVFIVVYFLFLTPPENLKK</sequence>
<dbReference type="Proteomes" id="UP000627155">
    <property type="component" value="Chromosome"/>
</dbReference>
<protein>
    <recommendedName>
        <fullName evidence="4">Exosortase</fullName>
    </recommendedName>
</protein>
<evidence type="ECO:0000256" key="1">
    <source>
        <dbReference type="SAM" id="Phobius"/>
    </source>
</evidence>